<evidence type="ECO:0000313" key="1">
    <source>
        <dbReference type="EMBL" id="ETM99834.1"/>
    </source>
</evidence>
<dbReference type="GeneID" id="20192973"/>
<protein>
    <submittedName>
        <fullName evidence="1">Uncharacterized protein</fullName>
    </submittedName>
</protein>
<name>W2PIJ5_PHYN3</name>
<evidence type="ECO:0000313" key="2">
    <source>
        <dbReference type="Proteomes" id="UP000018817"/>
    </source>
</evidence>
<organism evidence="1 2">
    <name type="scientific">Phytophthora nicotianae (strain INRA-310)</name>
    <name type="common">Phytophthora parasitica</name>
    <dbReference type="NCBI Taxonomy" id="761204"/>
    <lineage>
        <taxon>Eukaryota</taxon>
        <taxon>Sar</taxon>
        <taxon>Stramenopiles</taxon>
        <taxon>Oomycota</taxon>
        <taxon>Peronosporomycetes</taxon>
        <taxon>Peronosporales</taxon>
        <taxon>Peronosporaceae</taxon>
        <taxon>Phytophthora</taxon>
    </lineage>
</organism>
<reference evidence="2" key="1">
    <citation type="submission" date="2011-12" db="EMBL/GenBank/DDBJ databases">
        <authorList>
            <consortium name="The Broad Institute Genome Sequencing Platform"/>
            <person name="Russ C."/>
            <person name="Tyler B."/>
            <person name="Panabieres F."/>
            <person name="Shan W."/>
            <person name="Tripathy S."/>
            <person name="Grunwald N."/>
            <person name="Machado M."/>
            <person name="Young S.K."/>
            <person name="Zeng Q."/>
            <person name="Gargeya S."/>
            <person name="Fitzgerald M."/>
            <person name="Haas B."/>
            <person name="Abouelleil A."/>
            <person name="Alvarado L."/>
            <person name="Arachchi H.M."/>
            <person name="Berlin A."/>
            <person name="Chapman S.B."/>
            <person name="Gearin G."/>
            <person name="Goldberg J."/>
            <person name="Griggs A."/>
            <person name="Gujja S."/>
            <person name="Hansen M."/>
            <person name="Heiman D."/>
            <person name="Howarth C."/>
            <person name="Larimer J."/>
            <person name="Lui A."/>
            <person name="MacDonald P.J.P."/>
            <person name="McCowen C."/>
            <person name="Montmayeur A."/>
            <person name="Murphy C."/>
            <person name="Neiman D."/>
            <person name="Pearson M."/>
            <person name="Priest M."/>
            <person name="Roberts A."/>
            <person name="Saif S."/>
            <person name="Shea T."/>
            <person name="Sisk P."/>
            <person name="Stolte C."/>
            <person name="Sykes S."/>
            <person name="Wortman J."/>
            <person name="Nusbaum C."/>
            <person name="Birren B."/>
        </authorList>
    </citation>
    <scope>NUCLEOTIDE SEQUENCE [LARGE SCALE GENOMIC DNA]</scope>
    <source>
        <strain evidence="2">INRA-310</strain>
    </source>
</reference>
<dbReference type="VEuPathDB" id="FungiDB:PPTG_24374"/>
<dbReference type="EMBL" id="KI669647">
    <property type="protein sequence ID" value="ETM99834.1"/>
    <property type="molecule type" value="Genomic_DNA"/>
</dbReference>
<reference evidence="1 2" key="2">
    <citation type="submission" date="2013-11" db="EMBL/GenBank/DDBJ databases">
        <title>The Genome Sequence of Phytophthora parasitica INRA-310.</title>
        <authorList>
            <consortium name="The Broad Institute Genomics Platform"/>
            <person name="Russ C."/>
            <person name="Tyler B."/>
            <person name="Panabieres F."/>
            <person name="Shan W."/>
            <person name="Tripathy S."/>
            <person name="Grunwald N."/>
            <person name="Machado M."/>
            <person name="Johnson C.S."/>
            <person name="Arredondo F."/>
            <person name="Hong C."/>
            <person name="Coffey M."/>
            <person name="Young S.K."/>
            <person name="Zeng Q."/>
            <person name="Gargeya S."/>
            <person name="Fitzgerald M."/>
            <person name="Abouelleil A."/>
            <person name="Alvarado L."/>
            <person name="Chapman S.B."/>
            <person name="Gainer-Dewar J."/>
            <person name="Goldberg J."/>
            <person name="Griggs A."/>
            <person name="Gujja S."/>
            <person name="Hansen M."/>
            <person name="Howarth C."/>
            <person name="Imamovic A."/>
            <person name="Ireland A."/>
            <person name="Larimer J."/>
            <person name="McCowan C."/>
            <person name="Murphy C."/>
            <person name="Pearson M."/>
            <person name="Poon T.W."/>
            <person name="Priest M."/>
            <person name="Roberts A."/>
            <person name="Saif S."/>
            <person name="Shea T."/>
            <person name="Sykes S."/>
            <person name="Wortman J."/>
            <person name="Nusbaum C."/>
            <person name="Birren B."/>
        </authorList>
    </citation>
    <scope>NUCLEOTIDE SEQUENCE [LARGE SCALE GENOMIC DNA]</scope>
    <source>
        <strain evidence="1 2">INRA-310</strain>
    </source>
</reference>
<dbReference type="Proteomes" id="UP000018817">
    <property type="component" value="Unassembled WGS sequence"/>
</dbReference>
<dbReference type="RefSeq" id="XP_008914935.1">
    <property type="nucleotide sequence ID" value="XM_008916687.1"/>
</dbReference>
<proteinExistence type="predicted"/>
<sequence>MLSFTVSSMAAASLGLGLSNHAPCSSTRASISSITKRSEDSILLVLTSSSSGATRMRKGGYLAIGSPHTQYSHIVDKGHTGIVKSLGKWCIKLSSHLKARGYLARLAGTKYTVSLPTRFTVTLGIVDLRISGGTGDPTSLPTLRDRRTAAGGAVSSVRTGCTELEAAGVGRIRNGAGLNSVETVGIDGEAGATCRADTGVIVLAAR</sequence>
<dbReference type="AlphaFoldDB" id="W2PIJ5"/>
<accession>W2PIJ5</accession>
<gene>
    <name evidence="1" type="ORF">PPTG_24374</name>
</gene>